<dbReference type="GO" id="GO:0006865">
    <property type="term" value="P:amino acid transport"/>
    <property type="evidence" value="ECO:0007669"/>
    <property type="project" value="UniProtKB-KW"/>
</dbReference>
<dbReference type="SUPFAM" id="SSF53822">
    <property type="entry name" value="Periplasmic binding protein-like I"/>
    <property type="match status" value="1"/>
</dbReference>
<keyword evidence="3" id="KW-0813">Transport</keyword>
<gene>
    <name evidence="6" type="ORF">FS320_00085</name>
</gene>
<dbReference type="EMBL" id="VOSK01000001">
    <property type="protein sequence ID" value="MPR23661.1"/>
    <property type="molecule type" value="Genomic_DNA"/>
</dbReference>
<organism evidence="6 7">
    <name type="scientific">Microvirga tunisiensis</name>
    <dbReference type="NCBI Taxonomy" id="2108360"/>
    <lineage>
        <taxon>Bacteria</taxon>
        <taxon>Pseudomonadati</taxon>
        <taxon>Pseudomonadota</taxon>
        <taxon>Alphaproteobacteria</taxon>
        <taxon>Hyphomicrobiales</taxon>
        <taxon>Methylobacteriaceae</taxon>
        <taxon>Microvirga</taxon>
    </lineage>
</organism>
<sequence length="370" mass="38965">MVLEVSRRSAILSMAVLGALALPGASFAQSGTKSGKIGVIVQLSGIGASYGVGVQHAIEIAKQELKQKGVIDLEVFYEDHQQQPQLAVTAFQKLIDARSVVAVLANSSPVNQAMNPIAKSRGVQVYNFNAVSPALRKLGPWLINGSPLADDDGAVLAKHMIGLGFKSAAVLSENDEFGVSVSDAFISAYKAAGGNIVAHEVNNVGNIDMRTQLYKIKSARPDSLVVFCNIPENGYAFVQAQEIGLEAAYFANQFIINPENFKVGGAALNGVRGVAPKFDPNAPNAQEFSAKFTKAAGRPPAASDALAYDGARLVGEAIAAVGNDSKAVGQYVVKVKDWPGAVGNYNFDSDGVAKLPFSFFTLKDGKAIYE</sequence>
<keyword evidence="7" id="KW-1185">Reference proteome</keyword>
<dbReference type="Pfam" id="PF13458">
    <property type="entry name" value="Peripla_BP_6"/>
    <property type="match status" value="1"/>
</dbReference>
<reference evidence="6 7" key="1">
    <citation type="journal article" date="2019" name="Syst. Appl. Microbiol.">
        <title>Microvirga tunisiensis sp. nov., a root nodule symbiotic bacterium isolated from Lupinus micranthus and L. luteus grown in Northern Tunisia.</title>
        <authorList>
            <person name="Msaddak A."/>
            <person name="Rejili M."/>
            <person name="Duran D."/>
            <person name="Mars M."/>
            <person name="Palacios J.M."/>
            <person name="Ruiz-Argueso T."/>
            <person name="Rey L."/>
            <person name="Imperial J."/>
        </authorList>
    </citation>
    <scope>NUCLEOTIDE SEQUENCE [LARGE SCALE GENOMIC DNA]</scope>
    <source>
        <strain evidence="6 7">Lmie10</strain>
    </source>
</reference>
<dbReference type="InterPro" id="IPR028081">
    <property type="entry name" value="Leu-bd"/>
</dbReference>
<name>A0A5N7M9R6_9HYPH</name>
<dbReference type="Proteomes" id="UP000403266">
    <property type="component" value="Unassembled WGS sequence"/>
</dbReference>
<dbReference type="InterPro" id="IPR028082">
    <property type="entry name" value="Peripla_BP_I"/>
</dbReference>
<keyword evidence="2 4" id="KW-0732">Signal</keyword>
<protein>
    <submittedName>
        <fullName evidence="6">Amino acid ABC transporter substrate-binding protein</fullName>
    </submittedName>
</protein>
<proteinExistence type="inferred from homology"/>
<dbReference type="RefSeq" id="WP_152708578.1">
    <property type="nucleotide sequence ID" value="NZ_VOSJ01000001.1"/>
</dbReference>
<dbReference type="PANTHER" id="PTHR30483">
    <property type="entry name" value="LEUCINE-SPECIFIC-BINDING PROTEIN"/>
    <property type="match status" value="1"/>
</dbReference>
<keyword evidence="3" id="KW-0029">Amino-acid transport</keyword>
<dbReference type="PANTHER" id="PTHR30483:SF6">
    <property type="entry name" value="PERIPLASMIC BINDING PROTEIN OF ABC TRANSPORTER FOR NATURAL AMINO ACIDS"/>
    <property type="match status" value="1"/>
</dbReference>
<evidence type="ECO:0000313" key="6">
    <source>
        <dbReference type="EMBL" id="MPR23661.1"/>
    </source>
</evidence>
<evidence type="ECO:0000313" key="7">
    <source>
        <dbReference type="Proteomes" id="UP000403266"/>
    </source>
</evidence>
<evidence type="ECO:0000259" key="5">
    <source>
        <dbReference type="Pfam" id="PF13458"/>
    </source>
</evidence>
<dbReference type="InterPro" id="IPR051010">
    <property type="entry name" value="BCAA_transport"/>
</dbReference>
<evidence type="ECO:0000256" key="4">
    <source>
        <dbReference type="SAM" id="SignalP"/>
    </source>
</evidence>
<feature type="signal peptide" evidence="4">
    <location>
        <begin position="1"/>
        <end position="28"/>
    </location>
</feature>
<accession>A0A5N7M9R6</accession>
<evidence type="ECO:0000256" key="2">
    <source>
        <dbReference type="ARBA" id="ARBA00022729"/>
    </source>
</evidence>
<feature type="domain" description="Leucine-binding protein" evidence="5">
    <location>
        <begin position="36"/>
        <end position="365"/>
    </location>
</feature>
<dbReference type="OrthoDB" id="9770729at2"/>
<dbReference type="Gene3D" id="3.40.50.2300">
    <property type="match status" value="2"/>
</dbReference>
<comment type="caution">
    <text evidence="6">The sequence shown here is derived from an EMBL/GenBank/DDBJ whole genome shotgun (WGS) entry which is preliminary data.</text>
</comment>
<feature type="chain" id="PRO_5030135220" evidence="4">
    <location>
        <begin position="29"/>
        <end position="370"/>
    </location>
</feature>
<evidence type="ECO:0000256" key="1">
    <source>
        <dbReference type="ARBA" id="ARBA00010062"/>
    </source>
</evidence>
<evidence type="ECO:0000256" key="3">
    <source>
        <dbReference type="ARBA" id="ARBA00022970"/>
    </source>
</evidence>
<dbReference type="AlphaFoldDB" id="A0A5N7M9R6"/>
<comment type="similarity">
    <text evidence="1">Belongs to the leucine-binding protein family.</text>
</comment>